<evidence type="ECO:0000313" key="3">
    <source>
        <dbReference type="Proteomes" id="UP000578112"/>
    </source>
</evidence>
<proteinExistence type="predicted"/>
<comment type="caution">
    <text evidence="2">The sequence shown here is derived from an EMBL/GenBank/DDBJ whole genome shotgun (WGS) entry which is preliminary data.</text>
</comment>
<keyword evidence="1" id="KW-0812">Transmembrane</keyword>
<feature type="transmembrane region" description="Helical" evidence="1">
    <location>
        <begin position="89"/>
        <end position="107"/>
    </location>
</feature>
<keyword evidence="1" id="KW-0472">Membrane</keyword>
<organism evidence="2 3">
    <name type="scientific">Actinoplanes digitatis</name>
    <dbReference type="NCBI Taxonomy" id="1868"/>
    <lineage>
        <taxon>Bacteria</taxon>
        <taxon>Bacillati</taxon>
        <taxon>Actinomycetota</taxon>
        <taxon>Actinomycetes</taxon>
        <taxon>Micromonosporales</taxon>
        <taxon>Micromonosporaceae</taxon>
        <taxon>Actinoplanes</taxon>
    </lineage>
</organism>
<keyword evidence="1" id="KW-1133">Transmembrane helix</keyword>
<dbReference type="AlphaFoldDB" id="A0A7W7I0R5"/>
<evidence type="ECO:0000256" key="1">
    <source>
        <dbReference type="SAM" id="Phobius"/>
    </source>
</evidence>
<gene>
    <name evidence="2" type="ORF">BJ971_004734</name>
</gene>
<feature type="transmembrane region" description="Helical" evidence="1">
    <location>
        <begin position="22"/>
        <end position="41"/>
    </location>
</feature>
<name>A0A7W7I0R5_9ACTN</name>
<dbReference type="EMBL" id="JACHNH010000001">
    <property type="protein sequence ID" value="MBB4764178.1"/>
    <property type="molecule type" value="Genomic_DNA"/>
</dbReference>
<accession>A0A7W7I0R5</accession>
<keyword evidence="3" id="KW-1185">Reference proteome</keyword>
<feature type="transmembrane region" description="Helical" evidence="1">
    <location>
        <begin position="61"/>
        <end position="83"/>
    </location>
</feature>
<sequence length="126" mass="13388">MVVSGWFAGGWFTDLFGTGSDTWSAVPYLVLTTAAIAVLVWELTTQARRGAAGRWTGTDTAIVAVLIGYAALLVAAMIFGHALRHEKTSGAAFASLYVVLAAYFGWLRRRTLARPPRTAGADATPV</sequence>
<dbReference type="Proteomes" id="UP000578112">
    <property type="component" value="Unassembled WGS sequence"/>
</dbReference>
<dbReference type="RefSeq" id="WP_184995396.1">
    <property type="nucleotide sequence ID" value="NZ_BOMK01000069.1"/>
</dbReference>
<evidence type="ECO:0000313" key="2">
    <source>
        <dbReference type="EMBL" id="MBB4764178.1"/>
    </source>
</evidence>
<protein>
    <submittedName>
        <fullName evidence="2">Uncharacterized protein</fullName>
    </submittedName>
</protein>
<reference evidence="2 3" key="1">
    <citation type="submission" date="2020-08" db="EMBL/GenBank/DDBJ databases">
        <title>Sequencing the genomes of 1000 actinobacteria strains.</title>
        <authorList>
            <person name="Klenk H.-P."/>
        </authorList>
    </citation>
    <scope>NUCLEOTIDE SEQUENCE [LARGE SCALE GENOMIC DNA]</scope>
    <source>
        <strain evidence="2 3">DSM 43149</strain>
    </source>
</reference>